<evidence type="ECO:0000313" key="9">
    <source>
        <dbReference type="EMBL" id="PKA63913.1"/>
    </source>
</evidence>
<comment type="subcellular location">
    <subcellularLocation>
        <location evidence="1 6">Endoplasmic reticulum membrane</location>
        <topology evidence="1 6">Multi-pass membrane protein</topology>
    </subcellularLocation>
</comment>
<dbReference type="PROSITE" id="PS50845">
    <property type="entry name" value="RETICULON"/>
    <property type="match status" value="1"/>
</dbReference>
<evidence type="ECO:0000256" key="4">
    <source>
        <dbReference type="ARBA" id="ARBA00022989"/>
    </source>
</evidence>
<evidence type="ECO:0000256" key="7">
    <source>
        <dbReference type="SAM" id="MobiDB-lite"/>
    </source>
</evidence>
<accession>A0A2I0B7Y6</accession>
<keyword evidence="3 6" id="KW-0256">Endoplasmic reticulum</keyword>
<evidence type="ECO:0000313" key="10">
    <source>
        <dbReference type="Proteomes" id="UP000236161"/>
    </source>
</evidence>
<feature type="compositionally biased region" description="Acidic residues" evidence="7">
    <location>
        <begin position="1"/>
        <end position="12"/>
    </location>
</feature>
<dbReference type="InterPro" id="IPR003388">
    <property type="entry name" value="Reticulon"/>
</dbReference>
<dbReference type="Pfam" id="PF02453">
    <property type="entry name" value="Reticulon"/>
    <property type="match status" value="1"/>
</dbReference>
<dbReference type="PANTHER" id="PTHR46626:SF1">
    <property type="entry name" value="RETICULON-LIKE PROTEIN B21"/>
    <property type="match status" value="1"/>
</dbReference>
<evidence type="ECO:0000256" key="2">
    <source>
        <dbReference type="ARBA" id="ARBA00022692"/>
    </source>
</evidence>
<feature type="transmembrane region" description="Helical" evidence="6">
    <location>
        <begin position="262"/>
        <end position="290"/>
    </location>
</feature>
<reference evidence="9 10" key="1">
    <citation type="journal article" date="2017" name="Nature">
        <title>The Apostasia genome and the evolution of orchids.</title>
        <authorList>
            <person name="Zhang G.Q."/>
            <person name="Liu K.W."/>
            <person name="Li Z."/>
            <person name="Lohaus R."/>
            <person name="Hsiao Y.Y."/>
            <person name="Niu S.C."/>
            <person name="Wang J.Y."/>
            <person name="Lin Y.C."/>
            <person name="Xu Q."/>
            <person name="Chen L.J."/>
            <person name="Yoshida K."/>
            <person name="Fujiwara S."/>
            <person name="Wang Z.W."/>
            <person name="Zhang Y.Q."/>
            <person name="Mitsuda N."/>
            <person name="Wang M."/>
            <person name="Liu G.H."/>
            <person name="Pecoraro L."/>
            <person name="Huang H.X."/>
            <person name="Xiao X.J."/>
            <person name="Lin M."/>
            <person name="Wu X.Y."/>
            <person name="Wu W.L."/>
            <person name="Chen Y.Y."/>
            <person name="Chang S.B."/>
            <person name="Sakamoto S."/>
            <person name="Ohme-Takagi M."/>
            <person name="Yagi M."/>
            <person name="Zeng S.J."/>
            <person name="Shen C.Y."/>
            <person name="Yeh C.M."/>
            <person name="Luo Y.B."/>
            <person name="Tsai W.C."/>
            <person name="Van de Peer Y."/>
            <person name="Liu Z.J."/>
        </authorList>
    </citation>
    <scope>NUCLEOTIDE SEQUENCE [LARGE SCALE GENOMIC DNA]</scope>
    <source>
        <strain evidence="10">cv. Shenzhen</strain>
        <tissue evidence="9">Stem</tissue>
    </source>
</reference>
<evidence type="ECO:0000256" key="6">
    <source>
        <dbReference type="RuleBase" id="RU363132"/>
    </source>
</evidence>
<dbReference type="GO" id="GO:0005789">
    <property type="term" value="C:endoplasmic reticulum membrane"/>
    <property type="evidence" value="ECO:0007669"/>
    <property type="project" value="UniProtKB-SubCell"/>
</dbReference>
<keyword evidence="2 6" id="KW-0812">Transmembrane</keyword>
<feature type="region of interest" description="Disordered" evidence="7">
    <location>
        <begin position="1"/>
        <end position="31"/>
    </location>
</feature>
<dbReference type="AlphaFoldDB" id="A0A2I0B7Y6"/>
<dbReference type="Proteomes" id="UP000236161">
    <property type="component" value="Unassembled WGS sequence"/>
</dbReference>
<evidence type="ECO:0000256" key="5">
    <source>
        <dbReference type="ARBA" id="ARBA00023136"/>
    </source>
</evidence>
<dbReference type="EMBL" id="KZ451906">
    <property type="protein sequence ID" value="PKA63913.1"/>
    <property type="molecule type" value="Genomic_DNA"/>
</dbReference>
<feature type="domain" description="Reticulon" evidence="8">
    <location>
        <begin position="86"/>
        <end position="251"/>
    </location>
</feature>
<dbReference type="PANTHER" id="PTHR46626">
    <property type="entry name" value="RETICULON-LIKE PROTEIN B17"/>
    <property type="match status" value="1"/>
</dbReference>
<dbReference type="STRING" id="1088818.A0A2I0B7Y6"/>
<gene>
    <name evidence="9" type="primary">RTNLB21</name>
    <name evidence="9" type="ORF">AXF42_Ash004923</name>
</gene>
<protein>
    <recommendedName>
        <fullName evidence="6">Reticulon-like protein</fullName>
    </recommendedName>
</protein>
<keyword evidence="10" id="KW-1185">Reference proteome</keyword>
<evidence type="ECO:0000256" key="1">
    <source>
        <dbReference type="ARBA" id="ARBA00004477"/>
    </source>
</evidence>
<organism evidence="9 10">
    <name type="scientific">Apostasia shenzhenica</name>
    <dbReference type="NCBI Taxonomy" id="1088818"/>
    <lineage>
        <taxon>Eukaryota</taxon>
        <taxon>Viridiplantae</taxon>
        <taxon>Streptophyta</taxon>
        <taxon>Embryophyta</taxon>
        <taxon>Tracheophyta</taxon>
        <taxon>Spermatophyta</taxon>
        <taxon>Magnoliopsida</taxon>
        <taxon>Liliopsida</taxon>
        <taxon>Asparagales</taxon>
        <taxon>Orchidaceae</taxon>
        <taxon>Apostasioideae</taxon>
        <taxon>Apostasia</taxon>
    </lineage>
</organism>
<dbReference type="OrthoDB" id="567788at2759"/>
<dbReference type="InterPro" id="IPR044647">
    <property type="entry name" value="RTNLB17/18/21"/>
</dbReference>
<name>A0A2I0B7Y6_9ASPA</name>
<feature type="compositionally biased region" description="Basic and acidic residues" evidence="7">
    <location>
        <begin position="13"/>
        <end position="31"/>
    </location>
</feature>
<proteinExistence type="predicted"/>
<feature type="transmembrane region" description="Helical" evidence="6">
    <location>
        <begin position="199"/>
        <end position="226"/>
    </location>
</feature>
<feature type="transmembrane region" description="Helical" evidence="6">
    <location>
        <begin position="121"/>
        <end position="140"/>
    </location>
</feature>
<evidence type="ECO:0000259" key="8">
    <source>
        <dbReference type="PROSITE" id="PS50845"/>
    </source>
</evidence>
<sequence>MEEEEDDIEIEVEERRKSFDDKEMDLPAEKEKEIEQVHEMPVAVEKKDPDFTDLKMKDSDHLPQTQDQVEEEEEILFETQSRMQHVVDLVMWRDTSKSAFVFGSGSFFLLSSSYVKDLNFSLLSAISYTGLLYLAVIFLYRSILLRGQAVELVERKEKYVVGEEEAIWVLRKVLPYLNELLFRIRALFSGDPPTTMKMAVLLFVLARCGGSITIWTLAKLAFFGVFTVPKALSSYSEQLARYGKFWLARFQDGWESCAHKKAAAAAIFTVIWNLSSTIARIWAVFMLVVIMRVYQQHVTEEWQGEEVAEDEKQTQKVEVAIEEPSLSRQCWRRSGSCKGSACLRDGR</sequence>
<keyword evidence="4 6" id="KW-1133">Transmembrane helix</keyword>
<keyword evidence="5 6" id="KW-0472">Membrane</keyword>
<evidence type="ECO:0000256" key="3">
    <source>
        <dbReference type="ARBA" id="ARBA00022824"/>
    </source>
</evidence>